<comment type="caution">
    <text evidence="1">The sequence shown here is derived from an EMBL/GenBank/DDBJ whole genome shotgun (WGS) entry which is preliminary data.</text>
</comment>
<accession>A0ACB8RTD1</accession>
<reference evidence="1" key="2">
    <citation type="journal article" date="2022" name="New Phytol.">
        <title>Evolutionary transition to the ectomycorrhizal habit in the genomes of a hyperdiverse lineage of mushroom-forming fungi.</title>
        <authorList>
            <person name="Looney B."/>
            <person name="Miyauchi S."/>
            <person name="Morin E."/>
            <person name="Drula E."/>
            <person name="Courty P.E."/>
            <person name="Kohler A."/>
            <person name="Kuo A."/>
            <person name="LaButti K."/>
            <person name="Pangilinan J."/>
            <person name="Lipzen A."/>
            <person name="Riley R."/>
            <person name="Andreopoulos W."/>
            <person name="He G."/>
            <person name="Johnson J."/>
            <person name="Nolan M."/>
            <person name="Tritt A."/>
            <person name="Barry K.W."/>
            <person name="Grigoriev I.V."/>
            <person name="Nagy L.G."/>
            <person name="Hibbett D."/>
            <person name="Henrissat B."/>
            <person name="Matheny P.B."/>
            <person name="Labbe J."/>
            <person name="Martin F.M."/>
        </authorList>
    </citation>
    <scope>NUCLEOTIDE SEQUENCE</scope>
    <source>
        <strain evidence="1">FP105234-sp</strain>
    </source>
</reference>
<protein>
    <submittedName>
        <fullName evidence="1">Uncharacterized protein</fullName>
    </submittedName>
</protein>
<gene>
    <name evidence="1" type="ORF">FA95DRAFT_1221854</name>
</gene>
<evidence type="ECO:0000313" key="2">
    <source>
        <dbReference type="Proteomes" id="UP000814033"/>
    </source>
</evidence>
<name>A0ACB8RTD1_9AGAM</name>
<evidence type="ECO:0000313" key="1">
    <source>
        <dbReference type="EMBL" id="KAI0047449.1"/>
    </source>
</evidence>
<dbReference type="Proteomes" id="UP000814033">
    <property type="component" value="Unassembled WGS sequence"/>
</dbReference>
<dbReference type="EMBL" id="MU275904">
    <property type="protein sequence ID" value="KAI0047449.1"/>
    <property type="molecule type" value="Genomic_DNA"/>
</dbReference>
<sequence>MRSIATPAFRIAKANSTVKSVVALCDLLQSVLRIHVREVVYEDWYCSKEVDKLDSTPPEDDQAEVPSTPRARHRTPIHSPLATLSP</sequence>
<proteinExistence type="predicted"/>
<keyword evidence="2" id="KW-1185">Reference proteome</keyword>
<reference evidence="1" key="1">
    <citation type="submission" date="2021-02" db="EMBL/GenBank/DDBJ databases">
        <authorList>
            <consortium name="DOE Joint Genome Institute"/>
            <person name="Ahrendt S."/>
            <person name="Looney B.P."/>
            <person name="Miyauchi S."/>
            <person name="Morin E."/>
            <person name="Drula E."/>
            <person name="Courty P.E."/>
            <person name="Chicoki N."/>
            <person name="Fauchery L."/>
            <person name="Kohler A."/>
            <person name="Kuo A."/>
            <person name="Labutti K."/>
            <person name="Pangilinan J."/>
            <person name="Lipzen A."/>
            <person name="Riley R."/>
            <person name="Andreopoulos W."/>
            <person name="He G."/>
            <person name="Johnson J."/>
            <person name="Barry K.W."/>
            <person name="Grigoriev I.V."/>
            <person name="Nagy L."/>
            <person name="Hibbett D."/>
            <person name="Henrissat B."/>
            <person name="Matheny P.B."/>
            <person name="Labbe J."/>
            <person name="Martin F."/>
        </authorList>
    </citation>
    <scope>NUCLEOTIDE SEQUENCE</scope>
    <source>
        <strain evidence="1">FP105234-sp</strain>
    </source>
</reference>
<organism evidence="1 2">
    <name type="scientific">Auriscalpium vulgare</name>
    <dbReference type="NCBI Taxonomy" id="40419"/>
    <lineage>
        <taxon>Eukaryota</taxon>
        <taxon>Fungi</taxon>
        <taxon>Dikarya</taxon>
        <taxon>Basidiomycota</taxon>
        <taxon>Agaricomycotina</taxon>
        <taxon>Agaricomycetes</taxon>
        <taxon>Russulales</taxon>
        <taxon>Auriscalpiaceae</taxon>
        <taxon>Auriscalpium</taxon>
    </lineage>
</organism>